<dbReference type="EMBL" id="JANIEX010000706">
    <property type="protein sequence ID" value="KAJ3563971.1"/>
    <property type="molecule type" value="Genomic_DNA"/>
</dbReference>
<comment type="caution">
    <text evidence="3">The sequence shown here is derived from an EMBL/GenBank/DDBJ whole genome shotgun (WGS) entry which is preliminary data.</text>
</comment>
<evidence type="ECO:0000313" key="3">
    <source>
        <dbReference type="EMBL" id="KAJ3563971.1"/>
    </source>
</evidence>
<dbReference type="AlphaFoldDB" id="A0AAD5VM22"/>
<evidence type="ECO:0000256" key="2">
    <source>
        <dbReference type="SAM" id="Phobius"/>
    </source>
</evidence>
<feature type="region of interest" description="Disordered" evidence="1">
    <location>
        <begin position="167"/>
        <end position="188"/>
    </location>
</feature>
<name>A0AAD5VM22_9AGAR</name>
<feature type="compositionally biased region" description="Low complexity" evidence="1">
    <location>
        <begin position="172"/>
        <end position="188"/>
    </location>
</feature>
<gene>
    <name evidence="3" type="ORF">NP233_g8601</name>
</gene>
<feature type="transmembrane region" description="Helical" evidence="2">
    <location>
        <begin position="195"/>
        <end position="216"/>
    </location>
</feature>
<keyword evidence="2" id="KW-1133">Transmembrane helix</keyword>
<proteinExistence type="predicted"/>
<keyword evidence="4" id="KW-1185">Reference proteome</keyword>
<feature type="region of interest" description="Disordered" evidence="1">
    <location>
        <begin position="66"/>
        <end position="134"/>
    </location>
</feature>
<keyword evidence="2" id="KW-0812">Transmembrane</keyword>
<evidence type="ECO:0000313" key="4">
    <source>
        <dbReference type="Proteomes" id="UP001213000"/>
    </source>
</evidence>
<accession>A0AAD5VM22</accession>
<feature type="compositionally biased region" description="Low complexity" evidence="1">
    <location>
        <begin position="84"/>
        <end position="112"/>
    </location>
</feature>
<sequence>MAAAYMSSLLAAHPHVSQFVDSNPMLKIGISVHPDWASAAIQNSPALQACISQDLLSCDWPSFPPRATSKIDGGGTTQNPPPTFTSASSPRATPASETPTSTVVSPGSTLPSETAHTDPTFGSQEGSTPPFVSDPAAAATTRTVFQPEIPAVSAQFAPEKSDSLLSPTLDFSSSSTAPSSSSSPITSSVMKHSRVNLRIIIPVVLVAVALIAGAFFDLEENAQKANILAQVLEPTAHSDGIADTKDNGSRFDDAERADSQEGGYGWGLGKRDEKVYRRAEREDHLNPAPAYSRDP</sequence>
<feature type="compositionally biased region" description="Basic and acidic residues" evidence="1">
    <location>
        <begin position="240"/>
        <end position="259"/>
    </location>
</feature>
<evidence type="ECO:0000256" key="1">
    <source>
        <dbReference type="SAM" id="MobiDB-lite"/>
    </source>
</evidence>
<dbReference type="Proteomes" id="UP001213000">
    <property type="component" value="Unassembled WGS sequence"/>
</dbReference>
<keyword evidence="2" id="KW-0472">Membrane</keyword>
<feature type="region of interest" description="Disordered" evidence="1">
    <location>
        <begin position="239"/>
        <end position="268"/>
    </location>
</feature>
<protein>
    <submittedName>
        <fullName evidence="3">Uncharacterized protein</fullName>
    </submittedName>
</protein>
<reference evidence="3" key="1">
    <citation type="submission" date="2022-07" db="EMBL/GenBank/DDBJ databases">
        <title>Genome Sequence of Leucocoprinus birnbaumii.</title>
        <authorList>
            <person name="Buettner E."/>
        </authorList>
    </citation>
    <scope>NUCLEOTIDE SEQUENCE</scope>
    <source>
        <strain evidence="3">VT141</strain>
    </source>
</reference>
<organism evidence="3 4">
    <name type="scientific">Leucocoprinus birnbaumii</name>
    <dbReference type="NCBI Taxonomy" id="56174"/>
    <lineage>
        <taxon>Eukaryota</taxon>
        <taxon>Fungi</taxon>
        <taxon>Dikarya</taxon>
        <taxon>Basidiomycota</taxon>
        <taxon>Agaricomycotina</taxon>
        <taxon>Agaricomycetes</taxon>
        <taxon>Agaricomycetidae</taxon>
        <taxon>Agaricales</taxon>
        <taxon>Agaricineae</taxon>
        <taxon>Agaricaceae</taxon>
        <taxon>Leucocoprinus</taxon>
    </lineage>
</organism>